<dbReference type="SUPFAM" id="SSF53067">
    <property type="entry name" value="Actin-like ATPase domain"/>
    <property type="match status" value="2"/>
</dbReference>
<dbReference type="GO" id="GO:0006641">
    <property type="term" value="P:triglyceride metabolic process"/>
    <property type="evidence" value="ECO:0007669"/>
    <property type="project" value="TreeGrafter"/>
</dbReference>
<dbReference type="FunFam" id="3.30.420.40:FF:000102">
    <property type="entry name" value="Putative glycerol kinase 5"/>
    <property type="match status" value="1"/>
</dbReference>
<proteinExistence type="inferred from homology"/>
<dbReference type="InterPro" id="IPR018484">
    <property type="entry name" value="FGGY_N"/>
</dbReference>
<feature type="domain" description="Carbohydrate kinase FGGY N-terminal" evidence="15">
    <location>
        <begin position="24"/>
        <end position="290"/>
    </location>
</feature>
<dbReference type="GO" id="GO:0005739">
    <property type="term" value="C:mitochondrion"/>
    <property type="evidence" value="ECO:0007669"/>
    <property type="project" value="TreeGrafter"/>
</dbReference>
<evidence type="ECO:0000256" key="7">
    <source>
        <dbReference type="ARBA" id="ARBA00022741"/>
    </source>
</evidence>
<protein>
    <recommendedName>
        <fullName evidence="12">Glycerol kinase 5</fullName>
        <ecNumber evidence="4">2.7.1.30</ecNumber>
    </recommendedName>
    <alternativeName>
        <fullName evidence="10">ATP:glycerol 3-phosphotransferase 5</fullName>
    </alternativeName>
</protein>
<comment type="pathway">
    <text evidence="2">Polyol metabolism; glycerol degradation via glycerol kinase pathway; sn-glycerol 3-phosphate from glycerol: step 1/1.</text>
</comment>
<dbReference type="Gene3D" id="3.30.420.40">
    <property type="match status" value="2"/>
</dbReference>
<feature type="region of interest" description="Disordered" evidence="14">
    <location>
        <begin position="538"/>
        <end position="575"/>
    </location>
</feature>
<dbReference type="OrthoDB" id="6278781at2759"/>
<dbReference type="InterPro" id="IPR018485">
    <property type="entry name" value="FGGY_C"/>
</dbReference>
<keyword evidence="8 13" id="KW-0418">Kinase</keyword>
<evidence type="ECO:0000256" key="3">
    <source>
        <dbReference type="ARBA" id="ARBA00009156"/>
    </source>
</evidence>
<accession>A0A8J4UXF3</accession>
<evidence type="ECO:0000256" key="1">
    <source>
        <dbReference type="ARBA" id="ARBA00004496"/>
    </source>
</evidence>
<organism evidence="17 18">
    <name type="scientific">Polysphondylium violaceum</name>
    <dbReference type="NCBI Taxonomy" id="133409"/>
    <lineage>
        <taxon>Eukaryota</taxon>
        <taxon>Amoebozoa</taxon>
        <taxon>Evosea</taxon>
        <taxon>Eumycetozoa</taxon>
        <taxon>Dictyostelia</taxon>
        <taxon>Dictyosteliales</taxon>
        <taxon>Dictyosteliaceae</taxon>
        <taxon>Polysphondylium</taxon>
    </lineage>
</organism>
<evidence type="ECO:0000259" key="15">
    <source>
        <dbReference type="Pfam" id="PF00370"/>
    </source>
</evidence>
<evidence type="ECO:0000256" key="8">
    <source>
        <dbReference type="ARBA" id="ARBA00022777"/>
    </source>
</evidence>
<comment type="function">
    <text evidence="11">Skin-specific kinase that plays a key role in glycerol metabolism, catalyzing its phosphorylation to produce sn-glycerol 3-phosphate. Involved in skin-specific regulation of sterol regulatory element-binding protein (SREBP) processing and lipid biosynthesis.</text>
</comment>
<dbReference type="EMBL" id="AJWJ01000003">
    <property type="protein sequence ID" value="KAF2078511.1"/>
    <property type="molecule type" value="Genomic_DNA"/>
</dbReference>
<evidence type="ECO:0000256" key="13">
    <source>
        <dbReference type="RuleBase" id="RU003733"/>
    </source>
</evidence>
<reference evidence="17" key="1">
    <citation type="submission" date="2020-01" db="EMBL/GenBank/DDBJ databases">
        <title>Development of genomics and gene disruption for Polysphondylium violaceum indicates a role for the polyketide synthase stlB in stalk morphogenesis.</title>
        <authorList>
            <person name="Narita B."/>
            <person name="Kawabe Y."/>
            <person name="Kin K."/>
            <person name="Saito T."/>
            <person name="Gibbs R."/>
            <person name="Kuspa A."/>
            <person name="Muzny D."/>
            <person name="Queller D."/>
            <person name="Richards S."/>
            <person name="Strassman J."/>
            <person name="Sucgang R."/>
            <person name="Worley K."/>
            <person name="Schaap P."/>
        </authorList>
    </citation>
    <scope>NUCLEOTIDE SEQUENCE</scope>
    <source>
        <strain evidence="17">QSvi11</strain>
    </source>
</reference>
<dbReference type="GO" id="GO:0046167">
    <property type="term" value="P:glycerol-3-phosphate biosynthetic process"/>
    <property type="evidence" value="ECO:0007669"/>
    <property type="project" value="TreeGrafter"/>
</dbReference>
<dbReference type="EC" id="2.7.1.30" evidence="4"/>
<comment type="subcellular location">
    <subcellularLocation>
        <location evidence="1">Cytoplasm</location>
    </subcellularLocation>
</comment>
<dbReference type="InterPro" id="IPR000577">
    <property type="entry name" value="Carb_kinase_FGGY"/>
</dbReference>
<dbReference type="Pfam" id="PF00370">
    <property type="entry name" value="FGGY_N"/>
    <property type="match status" value="1"/>
</dbReference>
<evidence type="ECO:0000256" key="11">
    <source>
        <dbReference type="ARBA" id="ARBA00045165"/>
    </source>
</evidence>
<keyword evidence="7" id="KW-0547">Nucleotide-binding</keyword>
<dbReference type="AlphaFoldDB" id="A0A8J4UXF3"/>
<dbReference type="InterPro" id="IPR037444">
    <property type="entry name" value="GK5"/>
</dbReference>
<evidence type="ECO:0000256" key="10">
    <source>
        <dbReference type="ARBA" id="ARBA00033026"/>
    </source>
</evidence>
<evidence type="ECO:0000256" key="9">
    <source>
        <dbReference type="ARBA" id="ARBA00022840"/>
    </source>
</evidence>
<dbReference type="GO" id="GO:0004370">
    <property type="term" value="F:glycerol kinase activity"/>
    <property type="evidence" value="ECO:0007669"/>
    <property type="project" value="UniProtKB-EC"/>
</dbReference>
<dbReference type="PANTHER" id="PTHR10196">
    <property type="entry name" value="SUGAR KINASE"/>
    <property type="match status" value="1"/>
</dbReference>
<dbReference type="FunFam" id="3.30.420.40:FF:000104">
    <property type="entry name" value="putative glycerol kinase 5"/>
    <property type="match status" value="1"/>
</dbReference>
<feature type="compositionally biased region" description="Low complexity" evidence="14">
    <location>
        <begin position="553"/>
        <end position="567"/>
    </location>
</feature>
<dbReference type="PROSITE" id="PS00445">
    <property type="entry name" value="FGGY_KINASES_2"/>
    <property type="match status" value="1"/>
</dbReference>
<dbReference type="Pfam" id="PF02782">
    <property type="entry name" value="FGGY_C"/>
    <property type="match status" value="1"/>
</dbReference>
<evidence type="ECO:0000313" key="18">
    <source>
        <dbReference type="Proteomes" id="UP000695562"/>
    </source>
</evidence>
<evidence type="ECO:0000256" key="5">
    <source>
        <dbReference type="ARBA" id="ARBA00022490"/>
    </source>
</evidence>
<gene>
    <name evidence="17" type="ORF">CYY_000136</name>
</gene>
<feature type="domain" description="Carbohydrate kinase FGGY C-terminal" evidence="16">
    <location>
        <begin position="301"/>
        <end position="486"/>
    </location>
</feature>
<dbReference type="PANTHER" id="PTHR10196:SF68">
    <property type="entry name" value="GLYCEROL KINASE 5-RELATED"/>
    <property type="match status" value="1"/>
</dbReference>
<keyword evidence="9" id="KW-0067">ATP-binding</keyword>
<dbReference type="InterPro" id="IPR018483">
    <property type="entry name" value="Carb_kinase_FGGY_CS"/>
</dbReference>
<evidence type="ECO:0000256" key="2">
    <source>
        <dbReference type="ARBA" id="ARBA00005190"/>
    </source>
</evidence>
<sequence length="575" mass="63685">MESICNQEDLKSSSSNNNNNDEKYILAIDVGTTNIRAIVFDKELNILSKSIQNIPLIIDENKPGYIEQCPIQLWEACKFVVKEAIALSPARDTPSLIRSCGITNQRSTFLTWRRDTGKPIHNLITWQDSRAGDLCRSANSSLAIKGIHGATKFVHIFTGKPRYLAASNLELSTAHSSSRLAWVLENLPEAKKAAKEQQMLFGTIDTWLLWNLTGGKEHATDYSNISATGLFDPFEMKLNSVIFYLFNIPYHIMPKICDTSHHFGNCLEELFGYPIPINAICGDQQSAMFGECCFNEGDTKLTIGTGCFVNINTGAQARASKFGMYPLVGWKIKDEVCFVMEGKGMSAGTAIDWAQSFGMFNDPWETSSLAASVPHSQGVVFVPAFTGLAPPHNDPRARGLIIGMTPSTKREHVVRALLESFGYRCKELVDSIINDGYCPIKRIVADGGVCQNDFVMQFISDICNSSIDRAAHPEMTASGVCMLAGLNVGIWSTKKDLIQLRKSSKVFEARMSRDTRKNLFKRWQRAVKRSMFWASENHFSGDDGYGDSDDESTQTSSTTGSPNTSNSKIQPPPLK</sequence>
<comment type="similarity">
    <text evidence="3 13">Belongs to the FGGY kinase family.</text>
</comment>
<dbReference type="UniPathway" id="UPA00618">
    <property type="reaction ID" value="UER00672"/>
</dbReference>
<name>A0A8J4UXF3_9MYCE</name>
<evidence type="ECO:0000313" key="17">
    <source>
        <dbReference type="EMBL" id="KAF2078511.1"/>
    </source>
</evidence>
<keyword evidence="5" id="KW-0963">Cytoplasm</keyword>
<dbReference type="CDD" id="cd07793">
    <property type="entry name" value="ASKHA_NBD_FGGY_GK5-like"/>
    <property type="match status" value="1"/>
</dbReference>
<evidence type="ECO:0000256" key="14">
    <source>
        <dbReference type="SAM" id="MobiDB-lite"/>
    </source>
</evidence>
<keyword evidence="18" id="KW-1185">Reference proteome</keyword>
<comment type="caution">
    <text evidence="17">The sequence shown here is derived from an EMBL/GenBank/DDBJ whole genome shotgun (WGS) entry which is preliminary data.</text>
</comment>
<evidence type="ECO:0000256" key="12">
    <source>
        <dbReference type="ARBA" id="ARBA00047192"/>
    </source>
</evidence>
<dbReference type="PIRSF" id="PIRSF000538">
    <property type="entry name" value="GlpK"/>
    <property type="match status" value="1"/>
</dbReference>
<evidence type="ECO:0000256" key="6">
    <source>
        <dbReference type="ARBA" id="ARBA00022679"/>
    </source>
</evidence>
<dbReference type="Proteomes" id="UP000695562">
    <property type="component" value="Unassembled WGS sequence"/>
</dbReference>
<dbReference type="GO" id="GO:0019563">
    <property type="term" value="P:glycerol catabolic process"/>
    <property type="evidence" value="ECO:0007669"/>
    <property type="project" value="UniProtKB-UniPathway"/>
</dbReference>
<keyword evidence="6 13" id="KW-0808">Transferase</keyword>
<evidence type="ECO:0000259" key="16">
    <source>
        <dbReference type="Pfam" id="PF02782"/>
    </source>
</evidence>
<dbReference type="GO" id="GO:0005524">
    <property type="term" value="F:ATP binding"/>
    <property type="evidence" value="ECO:0007669"/>
    <property type="project" value="UniProtKB-KW"/>
</dbReference>
<evidence type="ECO:0000256" key="4">
    <source>
        <dbReference type="ARBA" id="ARBA00012099"/>
    </source>
</evidence>
<dbReference type="InterPro" id="IPR043129">
    <property type="entry name" value="ATPase_NBD"/>
</dbReference>